<proteinExistence type="predicted"/>
<sequence>MVRQYGWNGTLLKPGASTSDVVTEDYSTPLMSENLQANSTLMQKKANEMFGELNDAQADKLMTAIKMADKDKSMRRLILLLIRTCDDTPTNTNEESRKALLEALINIGGVMNTQSADELRIISDSQTRDSDYRRGKEIGYNRDSNLLYASSGVKLTTPNMAATTENYAKALTGAKDGSTSEERDSQERFNSEEWLKGNDVQTTEATTKTFLTSSEGQTNYLPNTVTTQARWAYDYDNTHQPQSTTTSYPSTFGQTTVDSSSSTVFTTIAEPTATTTLAVHPTSEASDNLSSTTIQTTVDAIETEYRSVESLESDNSSEIKPPFSVSQRLPKDLSSSLAYPSSKKNKHNSPHNSDTRALELLKSLYSLAAKWG</sequence>
<evidence type="ECO:0000313" key="2">
    <source>
        <dbReference type="EnsemblMetazoa" id="AMAM021035-PA"/>
    </source>
</evidence>
<reference evidence="2" key="2">
    <citation type="submission" date="2020-05" db="UniProtKB">
        <authorList>
            <consortium name="EnsemblMetazoa"/>
        </authorList>
    </citation>
    <scope>IDENTIFICATION</scope>
    <source>
        <strain evidence="2">maculatus3</strain>
    </source>
</reference>
<dbReference type="AlphaFoldDB" id="A0A182T784"/>
<organism evidence="2 3">
    <name type="scientific">Anopheles maculatus</name>
    <dbReference type="NCBI Taxonomy" id="74869"/>
    <lineage>
        <taxon>Eukaryota</taxon>
        <taxon>Metazoa</taxon>
        <taxon>Ecdysozoa</taxon>
        <taxon>Arthropoda</taxon>
        <taxon>Hexapoda</taxon>
        <taxon>Insecta</taxon>
        <taxon>Pterygota</taxon>
        <taxon>Neoptera</taxon>
        <taxon>Endopterygota</taxon>
        <taxon>Diptera</taxon>
        <taxon>Nematocera</taxon>
        <taxon>Culicoidea</taxon>
        <taxon>Culicidae</taxon>
        <taxon>Anophelinae</taxon>
        <taxon>Anopheles</taxon>
        <taxon>Anopheles maculatus group</taxon>
    </lineage>
</organism>
<evidence type="ECO:0000313" key="3">
    <source>
        <dbReference type="Proteomes" id="UP000075901"/>
    </source>
</evidence>
<protein>
    <submittedName>
        <fullName evidence="2">Uncharacterized protein</fullName>
    </submittedName>
</protein>
<reference evidence="3" key="1">
    <citation type="submission" date="2013-09" db="EMBL/GenBank/DDBJ databases">
        <title>The Genome Sequence of Anopheles maculatus species B.</title>
        <authorList>
            <consortium name="The Broad Institute Genomics Platform"/>
            <person name="Neafsey D.E."/>
            <person name="Besansky N."/>
            <person name="Howell P."/>
            <person name="Walton C."/>
            <person name="Young S.K."/>
            <person name="Zeng Q."/>
            <person name="Gargeya S."/>
            <person name="Fitzgerald M."/>
            <person name="Haas B."/>
            <person name="Abouelleil A."/>
            <person name="Allen A.W."/>
            <person name="Alvarado L."/>
            <person name="Arachchi H.M."/>
            <person name="Berlin A.M."/>
            <person name="Chapman S.B."/>
            <person name="Gainer-Dewar J."/>
            <person name="Goldberg J."/>
            <person name="Griggs A."/>
            <person name="Gujja S."/>
            <person name="Hansen M."/>
            <person name="Howarth C."/>
            <person name="Imamovic A."/>
            <person name="Ireland A."/>
            <person name="Larimer J."/>
            <person name="McCowan C."/>
            <person name="Murphy C."/>
            <person name="Pearson M."/>
            <person name="Poon T.W."/>
            <person name="Priest M."/>
            <person name="Roberts A."/>
            <person name="Saif S."/>
            <person name="Shea T."/>
            <person name="Sisk P."/>
            <person name="Sykes S."/>
            <person name="Wortman J."/>
            <person name="Nusbaum C."/>
            <person name="Birren B."/>
        </authorList>
    </citation>
    <scope>NUCLEOTIDE SEQUENCE [LARGE SCALE GENOMIC DNA]</scope>
    <source>
        <strain evidence="3">maculatus3</strain>
    </source>
</reference>
<feature type="region of interest" description="Disordered" evidence="1">
    <location>
        <begin position="309"/>
        <end position="355"/>
    </location>
</feature>
<accession>A0A182T784</accession>
<dbReference type="VEuPathDB" id="VectorBase:AMAM021035"/>
<keyword evidence="3" id="KW-1185">Reference proteome</keyword>
<dbReference type="EnsemblMetazoa" id="AMAM021035-RA">
    <property type="protein sequence ID" value="AMAM021035-PA"/>
    <property type="gene ID" value="AMAM021035"/>
</dbReference>
<dbReference type="Proteomes" id="UP000075901">
    <property type="component" value="Unassembled WGS sequence"/>
</dbReference>
<name>A0A182T784_9DIPT</name>
<evidence type="ECO:0000256" key="1">
    <source>
        <dbReference type="SAM" id="MobiDB-lite"/>
    </source>
</evidence>